<keyword evidence="2" id="KW-1185">Reference proteome</keyword>
<gene>
    <name evidence="1" type="ORF">L596_000718</name>
</gene>
<evidence type="ECO:0000313" key="1">
    <source>
        <dbReference type="EMBL" id="TMS32927.1"/>
    </source>
</evidence>
<reference evidence="1 2" key="2">
    <citation type="journal article" date="2019" name="G3 (Bethesda)">
        <title>Hybrid Assembly of the Genome of the Entomopathogenic Nematode Steinernema carpocapsae Identifies the X-Chromosome.</title>
        <authorList>
            <person name="Serra L."/>
            <person name="Macchietto M."/>
            <person name="Macias-Munoz A."/>
            <person name="McGill C.J."/>
            <person name="Rodriguez I.M."/>
            <person name="Rodriguez B."/>
            <person name="Murad R."/>
            <person name="Mortazavi A."/>
        </authorList>
    </citation>
    <scope>NUCLEOTIDE SEQUENCE [LARGE SCALE GENOMIC DNA]</scope>
    <source>
        <strain evidence="1 2">ALL</strain>
    </source>
</reference>
<comment type="caution">
    <text evidence="1">The sequence shown here is derived from an EMBL/GenBank/DDBJ whole genome shotgun (WGS) entry which is preliminary data.</text>
</comment>
<sequence>MSNSIKITRSGKVSLDGVDDGVRRQGVLNSNFALSPSLSLSLSSVEFVYASCSLLIEDVKNETRLQDFPPNSSRSVQTEVFAVADIVALAHEFERSISF</sequence>
<protein>
    <submittedName>
        <fullName evidence="1">Uncharacterized protein</fullName>
    </submittedName>
</protein>
<organism evidence="1 2">
    <name type="scientific">Steinernema carpocapsae</name>
    <name type="common">Entomopathogenic nematode</name>
    <dbReference type="NCBI Taxonomy" id="34508"/>
    <lineage>
        <taxon>Eukaryota</taxon>
        <taxon>Metazoa</taxon>
        <taxon>Ecdysozoa</taxon>
        <taxon>Nematoda</taxon>
        <taxon>Chromadorea</taxon>
        <taxon>Rhabditida</taxon>
        <taxon>Tylenchina</taxon>
        <taxon>Panagrolaimomorpha</taxon>
        <taxon>Strongyloidoidea</taxon>
        <taxon>Steinernematidae</taxon>
        <taxon>Steinernema</taxon>
    </lineage>
</organism>
<dbReference type="EMBL" id="CM016762">
    <property type="protein sequence ID" value="TMS32927.1"/>
    <property type="molecule type" value="Genomic_DNA"/>
</dbReference>
<dbReference type="Proteomes" id="UP000298663">
    <property type="component" value="Chromosome X"/>
</dbReference>
<dbReference type="EMBL" id="AZBU02000001">
    <property type="protein sequence ID" value="TMS32927.1"/>
    <property type="molecule type" value="Genomic_DNA"/>
</dbReference>
<accession>A0A4U8ULD4</accession>
<proteinExistence type="predicted"/>
<evidence type="ECO:0000313" key="2">
    <source>
        <dbReference type="Proteomes" id="UP000298663"/>
    </source>
</evidence>
<reference evidence="1 2" key="1">
    <citation type="journal article" date="2015" name="Genome Biol.">
        <title>Comparative genomics of Steinernema reveals deeply conserved gene regulatory networks.</title>
        <authorList>
            <person name="Dillman A.R."/>
            <person name="Macchietto M."/>
            <person name="Porter C.F."/>
            <person name="Rogers A."/>
            <person name="Williams B."/>
            <person name="Antoshechkin I."/>
            <person name="Lee M.M."/>
            <person name="Goodwin Z."/>
            <person name="Lu X."/>
            <person name="Lewis E.E."/>
            <person name="Goodrich-Blair H."/>
            <person name="Stock S.P."/>
            <person name="Adams B.J."/>
            <person name="Sternberg P.W."/>
            <person name="Mortazavi A."/>
        </authorList>
    </citation>
    <scope>NUCLEOTIDE SEQUENCE [LARGE SCALE GENOMIC DNA]</scope>
    <source>
        <strain evidence="1 2">ALL</strain>
    </source>
</reference>
<name>A0A4U8ULD4_STECR</name>
<dbReference type="AlphaFoldDB" id="A0A4U8ULD4"/>